<feature type="compositionally biased region" description="Polar residues" evidence="16">
    <location>
        <begin position="594"/>
        <end position="604"/>
    </location>
</feature>
<dbReference type="PROSITE" id="PS50031">
    <property type="entry name" value="EH"/>
    <property type="match status" value="2"/>
</dbReference>
<proteinExistence type="inferred from homology"/>
<name>A0A1Y1XU87_9FUNG</name>
<dbReference type="InterPro" id="IPR036028">
    <property type="entry name" value="SH3-like_dom_sf"/>
</dbReference>
<feature type="compositionally biased region" description="Polar residues" evidence="16">
    <location>
        <begin position="797"/>
        <end position="834"/>
    </location>
</feature>
<keyword evidence="7" id="KW-0254">Endocytosis</keyword>
<feature type="compositionally biased region" description="Low complexity" evidence="16">
    <location>
        <begin position="757"/>
        <end position="770"/>
    </location>
</feature>
<feature type="domain" description="SH3" evidence="17">
    <location>
        <begin position="1093"/>
        <end position="1155"/>
    </location>
</feature>
<dbReference type="PANTHER" id="PTHR11216:SF170">
    <property type="entry name" value="DYNAMIN ASSOCIATED PROTEIN 160, ISOFORM D"/>
    <property type="match status" value="1"/>
</dbReference>
<dbReference type="PROSITE" id="PS50002">
    <property type="entry name" value="SH3"/>
    <property type="match status" value="2"/>
</dbReference>
<dbReference type="STRING" id="1314790.A0A1Y1XU87"/>
<dbReference type="GO" id="GO:0030479">
    <property type="term" value="C:actin cortical patch"/>
    <property type="evidence" value="ECO:0007669"/>
    <property type="project" value="UniProtKB-SubCell"/>
</dbReference>
<dbReference type="GO" id="GO:0006897">
    <property type="term" value="P:endocytosis"/>
    <property type="evidence" value="ECO:0007669"/>
    <property type="project" value="UniProtKB-KW"/>
</dbReference>
<evidence type="ECO:0000256" key="5">
    <source>
        <dbReference type="ARBA" id="ARBA00022443"/>
    </source>
</evidence>
<feature type="compositionally biased region" description="Basic and acidic residues" evidence="16">
    <location>
        <begin position="327"/>
        <end position="337"/>
    </location>
</feature>
<sequence length="1222" mass="134673">MCQNFDRPSVVLIPSIFLVAKLSFLNPTEQAKFEQLFSQNVSGFNQQLTGEAARDIFLRSKLDSEILAQIWSMADINATGSLTFPEFALAMYLINMKLTGQIVPNQLPNNIRQEIITAMQPGAVPNVGTPNLGTPNIGASNPTYSNYHQSGPSIPGVTTPLSGSMDPRNTPSQYSGYQSPNSAKAQWAVTPEEKAQFDQIFKSLDNAHTGFLSGERARQVFTESGLNKSELAQIWGLADVHNQGKLNSDEFAVAMHLIYAKLAGQEIPKSLPANLVPPSTKDLSDSVSSLKQMLRTTSSYKKNSTFSSPAPSFPKMDFDSESSGLYAEKKPHSRDEDGGYVSGNRRKPGSSPKPSSPSISYSDRLVKLDSLRKQIKEKQAELDTILSKSSKAATFSSQNEVDLTDLKVKIQHLQDSINEISVPADEPLRGKMDIDSENQQAERKRLESEFNELTKELTRLTKNAYDLDDKLADIKLELFKLSDAKLHKVAAPKTNLANLFPFKAAGSSENLSEADKLKQKAAEMLAQRMQALTKSSGASNDPAALEAKKRLDAEAERVNKEKQQNRQLIKEVENSIQQLQKEIQEILRRETVSAGRSSPRSSQVEYERERKKWDSRLGLDLETKKFLDELKDREKRFSSARASSAPQSKPSFLSSTSSHSISSIPSKISSATFKPSLVATAKSKEEKDRIIKEEAERRLKERQSFFQSQLQRTKEHKPESPESVTKPITESTSSGHEKSVLQKAKEFSTINDRNYQSSAKDTSPSSSSNSVPPPPPPPPAPTNTSLGGYKTLWLNKATPSEASTKPVKSTVPSFLTKSKNPFPKTNTENTKPSPTFNPPAVKSSDDEDEAEQATSVRERIEKAKLDEKTSFSKTSQTKAPFGGSQVPKSTIPSFIPKPNNPFPVSNIGKTRSPTLPVKDEVASATSDLKEQERYEQPNSGARDLAQHASGSGQSSKSKTPAFLSFANKPAASPFNKQQAEPPKLPEPPHSPKDDEWDVVEKEPNSPSDSDFPAPGNAKRLASSLFSSSSIPAPPQPTPTSKFDEAFGDAFQPTEKDTVSTTFGNEFNAPSESNAPSQAPINQSEQPPSGDVEEVLFRARTLYEYQTEGPDDLGFRENEYIEVSQASDESDWWYGRLESNGAKGWFPKSYVEQESNAPEHLADQSTFLARVLYDYQAQQDDELSVSADAVIDVVEIIDEDWWRAQVDGRVGLVPATYCEELAQ</sequence>
<keyword evidence="13" id="KW-0206">Cytoskeleton</keyword>
<feature type="region of interest" description="Disordered" evidence="16">
    <location>
        <begin position="635"/>
        <end position="1090"/>
    </location>
</feature>
<keyword evidence="8" id="KW-0677">Repeat</keyword>
<keyword evidence="12" id="KW-0009">Actin-binding</keyword>
<comment type="similarity">
    <text evidence="4">Belongs to the PAN1 family.</text>
</comment>
<keyword evidence="6" id="KW-0963">Cytoplasm</keyword>
<keyword evidence="11" id="KW-0472">Membrane</keyword>
<dbReference type="GO" id="GO:0010008">
    <property type="term" value="C:endosome membrane"/>
    <property type="evidence" value="ECO:0007669"/>
    <property type="project" value="UniProtKB-SubCell"/>
</dbReference>
<dbReference type="EMBL" id="MCFE01000461">
    <property type="protein sequence ID" value="ORX89283.1"/>
    <property type="molecule type" value="Genomic_DNA"/>
</dbReference>
<reference evidence="20 21" key="1">
    <citation type="submission" date="2016-07" db="EMBL/GenBank/DDBJ databases">
        <title>Pervasive Adenine N6-methylation of Active Genes in Fungi.</title>
        <authorList>
            <consortium name="DOE Joint Genome Institute"/>
            <person name="Mondo S.J."/>
            <person name="Dannebaum R.O."/>
            <person name="Kuo R.C."/>
            <person name="Labutti K."/>
            <person name="Haridas S."/>
            <person name="Kuo A."/>
            <person name="Salamov A."/>
            <person name="Ahrendt S.R."/>
            <person name="Lipzen A."/>
            <person name="Sullivan W."/>
            <person name="Andreopoulos W.B."/>
            <person name="Clum A."/>
            <person name="Lindquist E."/>
            <person name="Daum C."/>
            <person name="Ramamoorthy G.K."/>
            <person name="Gryganskyi A."/>
            <person name="Culley D."/>
            <person name="Magnuson J.K."/>
            <person name="James T.Y."/>
            <person name="O'Malley M.A."/>
            <person name="Stajich J.E."/>
            <person name="Spatafora J.W."/>
            <person name="Visel A."/>
            <person name="Grigoriev I.V."/>
        </authorList>
    </citation>
    <scope>NUCLEOTIDE SEQUENCE [LARGE SCALE GENOMIC DNA]</scope>
    <source>
        <strain evidence="20 21">CBS 931.73</strain>
    </source>
</reference>
<evidence type="ECO:0000256" key="2">
    <source>
        <dbReference type="ARBA" id="ARBA00004134"/>
    </source>
</evidence>
<dbReference type="InterPro" id="IPR001452">
    <property type="entry name" value="SH3_domain"/>
</dbReference>
<feature type="compositionally biased region" description="Polar residues" evidence="16">
    <location>
        <begin position="1058"/>
        <end position="1086"/>
    </location>
</feature>
<dbReference type="PANTHER" id="PTHR11216">
    <property type="entry name" value="EH DOMAIN"/>
    <property type="match status" value="1"/>
</dbReference>
<feature type="coiled-coil region" evidence="15">
    <location>
        <begin position="436"/>
        <end position="463"/>
    </location>
</feature>
<feature type="compositionally biased region" description="Low complexity" evidence="16">
    <location>
        <begin position="648"/>
        <end position="670"/>
    </location>
</feature>
<feature type="compositionally biased region" description="Pro residues" evidence="16">
    <location>
        <begin position="771"/>
        <end position="781"/>
    </location>
</feature>
<dbReference type="Gene3D" id="2.30.30.40">
    <property type="entry name" value="SH3 Domains"/>
    <property type="match status" value="2"/>
</dbReference>
<dbReference type="GO" id="GO:0005886">
    <property type="term" value="C:plasma membrane"/>
    <property type="evidence" value="ECO:0007669"/>
    <property type="project" value="UniProtKB-SubCell"/>
</dbReference>
<evidence type="ECO:0000256" key="9">
    <source>
        <dbReference type="ARBA" id="ARBA00022753"/>
    </source>
</evidence>
<dbReference type="Gene3D" id="1.10.238.10">
    <property type="entry name" value="EF-hand"/>
    <property type="match status" value="2"/>
</dbReference>
<evidence type="ECO:0000256" key="1">
    <source>
        <dbReference type="ARBA" id="ARBA00004125"/>
    </source>
</evidence>
<evidence type="ECO:0000256" key="4">
    <source>
        <dbReference type="ARBA" id="ARBA00009351"/>
    </source>
</evidence>
<dbReference type="SMART" id="SM00054">
    <property type="entry name" value="EFh"/>
    <property type="match status" value="3"/>
</dbReference>
<feature type="compositionally biased region" description="Polar residues" evidence="16">
    <location>
        <begin position="948"/>
        <end position="958"/>
    </location>
</feature>
<gene>
    <name evidence="20" type="ORF">K493DRAFT_340745</name>
</gene>
<keyword evidence="21" id="KW-1185">Reference proteome</keyword>
<keyword evidence="5 14" id="KW-0728">SH3 domain</keyword>
<keyword evidence="15" id="KW-0175">Coiled coil</keyword>
<dbReference type="AlphaFoldDB" id="A0A1Y1XU87"/>
<dbReference type="SUPFAM" id="SSF50044">
    <property type="entry name" value="SH3-domain"/>
    <property type="match status" value="2"/>
</dbReference>
<dbReference type="FunFam" id="1.10.238.10:FF:000349">
    <property type="entry name" value="Actin cytoskeleton-regulatory complex protein PAN1"/>
    <property type="match status" value="1"/>
</dbReference>
<feature type="compositionally biased region" description="Basic and acidic residues" evidence="16">
    <location>
        <begin position="917"/>
        <end position="935"/>
    </location>
</feature>
<feature type="compositionally biased region" description="Basic and acidic residues" evidence="16">
    <location>
        <begin position="682"/>
        <end position="703"/>
    </location>
</feature>
<dbReference type="PROSITE" id="PS00018">
    <property type="entry name" value="EF_HAND_1"/>
    <property type="match status" value="1"/>
</dbReference>
<dbReference type="InterPro" id="IPR011992">
    <property type="entry name" value="EF-hand-dom_pair"/>
</dbReference>
<dbReference type="Proteomes" id="UP000193498">
    <property type="component" value="Unassembled WGS sequence"/>
</dbReference>
<organism evidence="20 21">
    <name type="scientific">Basidiobolus meristosporus CBS 931.73</name>
    <dbReference type="NCBI Taxonomy" id="1314790"/>
    <lineage>
        <taxon>Eukaryota</taxon>
        <taxon>Fungi</taxon>
        <taxon>Fungi incertae sedis</taxon>
        <taxon>Zoopagomycota</taxon>
        <taxon>Entomophthoromycotina</taxon>
        <taxon>Basidiobolomycetes</taxon>
        <taxon>Basidiobolales</taxon>
        <taxon>Basidiobolaceae</taxon>
        <taxon>Basidiobolus</taxon>
    </lineage>
</organism>
<evidence type="ECO:0000259" key="17">
    <source>
        <dbReference type="PROSITE" id="PS50002"/>
    </source>
</evidence>
<evidence type="ECO:0000256" key="8">
    <source>
        <dbReference type="ARBA" id="ARBA00022737"/>
    </source>
</evidence>
<dbReference type="InterPro" id="IPR018247">
    <property type="entry name" value="EF_Hand_1_Ca_BS"/>
</dbReference>
<evidence type="ECO:0000256" key="10">
    <source>
        <dbReference type="ARBA" id="ARBA00022837"/>
    </source>
</evidence>
<evidence type="ECO:0000256" key="7">
    <source>
        <dbReference type="ARBA" id="ARBA00022583"/>
    </source>
</evidence>
<comment type="subcellular location">
    <subcellularLocation>
        <location evidence="3">Cell membrane</location>
        <topology evidence="3">Peripheral membrane protein</topology>
        <orientation evidence="3">Cytoplasmic side</orientation>
    </subcellularLocation>
    <subcellularLocation>
        <location evidence="2">Cytoplasm</location>
        <location evidence="2">Cytoskeleton</location>
        <location evidence="2">Actin patch</location>
    </subcellularLocation>
    <subcellularLocation>
        <location evidence="1">Endosome membrane</location>
        <topology evidence="1">Peripheral membrane protein</topology>
        <orientation evidence="1">Cytoplasmic side</orientation>
    </subcellularLocation>
</comment>
<feature type="coiled-coil region" evidence="15">
    <location>
        <begin position="514"/>
        <end position="589"/>
    </location>
</feature>
<evidence type="ECO:0000256" key="13">
    <source>
        <dbReference type="ARBA" id="ARBA00023212"/>
    </source>
</evidence>
<evidence type="ECO:0000256" key="11">
    <source>
        <dbReference type="ARBA" id="ARBA00023136"/>
    </source>
</evidence>
<keyword evidence="10" id="KW-0106">Calcium</keyword>
<feature type="compositionally biased region" description="Low complexity" evidence="16">
    <location>
        <begin position="349"/>
        <end position="362"/>
    </location>
</feature>
<dbReference type="InParanoid" id="A0A1Y1XU87"/>
<evidence type="ECO:0000256" key="12">
    <source>
        <dbReference type="ARBA" id="ARBA00023203"/>
    </source>
</evidence>
<evidence type="ECO:0000256" key="16">
    <source>
        <dbReference type="SAM" id="MobiDB-lite"/>
    </source>
</evidence>
<feature type="compositionally biased region" description="Basic and acidic residues" evidence="16">
    <location>
        <begin position="856"/>
        <end position="870"/>
    </location>
</feature>
<dbReference type="InterPro" id="IPR002048">
    <property type="entry name" value="EF_hand_dom"/>
</dbReference>
<evidence type="ECO:0000256" key="3">
    <source>
        <dbReference type="ARBA" id="ARBA00004413"/>
    </source>
</evidence>
<dbReference type="PROSITE" id="PS50222">
    <property type="entry name" value="EF_HAND_2"/>
    <property type="match status" value="2"/>
</dbReference>
<feature type="compositionally biased region" description="Basic and acidic residues" evidence="16">
    <location>
        <begin position="989"/>
        <end position="1003"/>
    </location>
</feature>
<feature type="region of interest" description="Disordered" evidence="16">
    <location>
        <begin position="590"/>
        <end position="611"/>
    </location>
</feature>
<dbReference type="OrthoDB" id="2015333at2759"/>
<dbReference type="CDD" id="cd00052">
    <property type="entry name" value="EH"/>
    <property type="match status" value="2"/>
</dbReference>
<dbReference type="SMART" id="SM00027">
    <property type="entry name" value="EH"/>
    <property type="match status" value="2"/>
</dbReference>
<dbReference type="Pfam" id="PF00018">
    <property type="entry name" value="SH3_1"/>
    <property type="match status" value="2"/>
</dbReference>
<accession>A0A1Y1XU87</accession>
<feature type="compositionally biased region" description="Polar residues" evidence="16">
    <location>
        <begin position="722"/>
        <end position="734"/>
    </location>
</feature>
<feature type="domain" description="EH" evidence="18">
    <location>
        <begin position="29"/>
        <end position="111"/>
    </location>
</feature>
<dbReference type="SUPFAM" id="SSF47473">
    <property type="entry name" value="EF-hand"/>
    <property type="match status" value="2"/>
</dbReference>
<evidence type="ECO:0000313" key="21">
    <source>
        <dbReference type="Proteomes" id="UP000193498"/>
    </source>
</evidence>
<evidence type="ECO:0000313" key="20">
    <source>
        <dbReference type="EMBL" id="ORX89283.1"/>
    </source>
</evidence>
<comment type="caution">
    <text evidence="20">The sequence shown here is derived from an EMBL/GenBank/DDBJ whole genome shotgun (WGS) entry which is preliminary data.</text>
</comment>
<dbReference type="FunCoup" id="A0A1Y1XU87">
    <property type="interactions" value="50"/>
</dbReference>
<evidence type="ECO:0000256" key="6">
    <source>
        <dbReference type="ARBA" id="ARBA00022490"/>
    </source>
</evidence>
<evidence type="ECO:0000259" key="19">
    <source>
        <dbReference type="PROSITE" id="PS50222"/>
    </source>
</evidence>
<protein>
    <recommendedName>
        <fullName evidence="22">Actin cytoskeleton-regulatory complex protein pan1</fullName>
    </recommendedName>
</protein>
<dbReference type="GO" id="GO:0005509">
    <property type="term" value="F:calcium ion binding"/>
    <property type="evidence" value="ECO:0007669"/>
    <property type="project" value="InterPro"/>
</dbReference>
<evidence type="ECO:0000259" key="18">
    <source>
        <dbReference type="PROSITE" id="PS50031"/>
    </source>
</evidence>
<feature type="domain" description="EF-hand" evidence="19">
    <location>
        <begin position="226"/>
        <end position="261"/>
    </location>
</feature>
<feature type="region of interest" description="Disordered" evidence="16">
    <location>
        <begin position="298"/>
        <end position="363"/>
    </location>
</feature>
<evidence type="ECO:0000256" key="14">
    <source>
        <dbReference type="PROSITE-ProRule" id="PRU00192"/>
    </source>
</evidence>
<dbReference type="Pfam" id="PF12763">
    <property type="entry name" value="EH"/>
    <property type="match status" value="2"/>
</dbReference>
<keyword evidence="9" id="KW-0967">Endosome</keyword>
<dbReference type="GO" id="GO:0003779">
    <property type="term" value="F:actin binding"/>
    <property type="evidence" value="ECO:0007669"/>
    <property type="project" value="UniProtKB-KW"/>
</dbReference>
<feature type="compositionally biased region" description="Basic and acidic residues" evidence="16">
    <location>
        <begin position="735"/>
        <end position="746"/>
    </location>
</feature>
<feature type="domain" description="EH" evidence="18">
    <location>
        <begin position="193"/>
        <end position="282"/>
    </location>
</feature>
<evidence type="ECO:0008006" key="22">
    <source>
        <dbReference type="Google" id="ProtNLM"/>
    </source>
</evidence>
<evidence type="ECO:0000256" key="15">
    <source>
        <dbReference type="SAM" id="Coils"/>
    </source>
</evidence>
<feature type="domain" description="EF-hand" evidence="19">
    <location>
        <begin position="62"/>
        <end position="97"/>
    </location>
</feature>
<dbReference type="GO" id="GO:0016197">
    <property type="term" value="P:endosomal transport"/>
    <property type="evidence" value="ECO:0007669"/>
    <property type="project" value="TreeGrafter"/>
</dbReference>
<feature type="domain" description="SH3" evidence="17">
    <location>
        <begin position="1163"/>
        <end position="1222"/>
    </location>
</feature>
<dbReference type="InterPro" id="IPR000261">
    <property type="entry name" value="EH_dom"/>
</dbReference>
<feature type="compositionally biased region" description="Polar residues" evidence="16">
    <location>
        <begin position="298"/>
        <end position="310"/>
    </location>
</feature>
<dbReference type="SMART" id="SM00326">
    <property type="entry name" value="SH3"/>
    <property type="match status" value="2"/>
</dbReference>
<dbReference type="CDD" id="cd00174">
    <property type="entry name" value="SH3"/>
    <property type="match status" value="2"/>
</dbReference>